<name>A0ABW4PF47_9ACTN</name>
<dbReference type="EMBL" id="JBHUFU010000003">
    <property type="protein sequence ID" value="MFD1829332.1"/>
    <property type="molecule type" value="Genomic_DNA"/>
</dbReference>
<dbReference type="Pfam" id="PF00582">
    <property type="entry name" value="Usp"/>
    <property type="match status" value="2"/>
</dbReference>
<comment type="caution">
    <text evidence="4">The sequence shown here is derived from an EMBL/GenBank/DDBJ whole genome shotgun (WGS) entry which is preliminary data.</text>
</comment>
<sequence length="323" mass="33863">MDADSGTEAGLRGHVAVGVDGSRRSGIALEEAVAQARRRGLPLEVVHGRPWSALPEDGGLGWEGGAGTAAEGPVAHTRSRDEARRLAEAAAGRARGLAPGLEVRASAVDGDAADVLVELSRRAALTVVGSRGLGGFRGLLLGSVSLRAAAHVEGPLLVVRGELPPEHERVPRGTVLLGLEGEDDRAAAEAAFEEAAVRDAALTALHAWVYHHLAPPGEPLVPTGPPRRDIARIGRSEEMMAEWVLEPFRERYPQVPVRVEVVSGAAAHLLVEASEEADVLVVSAHRGRGRLAMRLGPVVHSLLHHARCPVLVMPAARGSGGER</sequence>
<feature type="region of interest" description="Disordered" evidence="2">
    <location>
        <begin position="59"/>
        <end position="79"/>
    </location>
</feature>
<feature type="domain" description="UspA" evidence="3">
    <location>
        <begin position="174"/>
        <end position="313"/>
    </location>
</feature>
<proteinExistence type="inferred from homology"/>
<reference evidence="5" key="1">
    <citation type="journal article" date="2019" name="Int. J. Syst. Evol. Microbiol.">
        <title>The Global Catalogue of Microorganisms (GCM) 10K type strain sequencing project: providing services to taxonomists for standard genome sequencing and annotation.</title>
        <authorList>
            <consortium name="The Broad Institute Genomics Platform"/>
            <consortium name="The Broad Institute Genome Sequencing Center for Infectious Disease"/>
            <person name="Wu L."/>
            <person name="Ma J."/>
        </authorList>
    </citation>
    <scope>NUCLEOTIDE SEQUENCE [LARGE SCALE GENOMIC DNA]</scope>
    <source>
        <strain evidence="5">CGMCC 4.7455</strain>
    </source>
</reference>
<organism evidence="4 5">
    <name type="scientific">Streptomyces desertarenae</name>
    <dbReference type="NCBI Taxonomy" id="2666184"/>
    <lineage>
        <taxon>Bacteria</taxon>
        <taxon>Bacillati</taxon>
        <taxon>Actinomycetota</taxon>
        <taxon>Actinomycetes</taxon>
        <taxon>Kitasatosporales</taxon>
        <taxon>Streptomycetaceae</taxon>
        <taxon>Streptomyces</taxon>
    </lineage>
</organism>
<dbReference type="InterPro" id="IPR014729">
    <property type="entry name" value="Rossmann-like_a/b/a_fold"/>
</dbReference>
<dbReference type="PANTHER" id="PTHR46553:SF3">
    <property type="entry name" value="ADENINE NUCLEOTIDE ALPHA HYDROLASES-LIKE SUPERFAMILY PROTEIN"/>
    <property type="match status" value="1"/>
</dbReference>
<dbReference type="PRINTS" id="PR01438">
    <property type="entry name" value="UNVRSLSTRESS"/>
</dbReference>
<dbReference type="Gene3D" id="3.40.50.620">
    <property type="entry name" value="HUPs"/>
    <property type="match status" value="2"/>
</dbReference>
<protein>
    <submittedName>
        <fullName evidence="4">Universal stress protein</fullName>
    </submittedName>
</protein>
<dbReference type="PANTHER" id="PTHR46553">
    <property type="entry name" value="ADENINE NUCLEOTIDE ALPHA HYDROLASES-LIKE SUPERFAMILY PROTEIN"/>
    <property type="match status" value="1"/>
</dbReference>
<evidence type="ECO:0000313" key="4">
    <source>
        <dbReference type="EMBL" id="MFD1829332.1"/>
    </source>
</evidence>
<comment type="similarity">
    <text evidence="1">Belongs to the universal stress protein A family.</text>
</comment>
<evidence type="ECO:0000313" key="5">
    <source>
        <dbReference type="Proteomes" id="UP001597365"/>
    </source>
</evidence>
<evidence type="ECO:0000256" key="2">
    <source>
        <dbReference type="SAM" id="MobiDB-lite"/>
    </source>
</evidence>
<dbReference type="Proteomes" id="UP001597365">
    <property type="component" value="Unassembled WGS sequence"/>
</dbReference>
<feature type="domain" description="UspA" evidence="3">
    <location>
        <begin position="14"/>
        <end position="160"/>
    </location>
</feature>
<keyword evidence="5" id="KW-1185">Reference proteome</keyword>
<evidence type="ECO:0000256" key="1">
    <source>
        <dbReference type="ARBA" id="ARBA00008791"/>
    </source>
</evidence>
<accession>A0ABW4PF47</accession>
<evidence type="ECO:0000259" key="3">
    <source>
        <dbReference type="Pfam" id="PF00582"/>
    </source>
</evidence>
<dbReference type="SUPFAM" id="SSF52402">
    <property type="entry name" value="Adenine nucleotide alpha hydrolases-like"/>
    <property type="match status" value="2"/>
</dbReference>
<dbReference type="InterPro" id="IPR006015">
    <property type="entry name" value="Universal_stress_UspA"/>
</dbReference>
<dbReference type="InterPro" id="IPR006016">
    <property type="entry name" value="UspA"/>
</dbReference>
<dbReference type="RefSeq" id="WP_380897774.1">
    <property type="nucleotide sequence ID" value="NZ_JBHUFU010000003.1"/>
</dbReference>
<gene>
    <name evidence="4" type="ORF">ACFSJS_06610</name>
</gene>